<evidence type="ECO:0000313" key="4">
    <source>
        <dbReference type="EMBL" id="KDN60244.1"/>
    </source>
</evidence>
<dbReference type="OMA" id="VMDVTNK"/>
<dbReference type="HOGENOM" id="CLU_010194_12_1_1"/>
<evidence type="ECO:0000256" key="1">
    <source>
        <dbReference type="ARBA" id="ARBA00006484"/>
    </source>
</evidence>
<dbReference type="Pfam" id="PF13561">
    <property type="entry name" value="adh_short_C2"/>
    <property type="match status" value="1"/>
</dbReference>
<dbReference type="CDD" id="cd05233">
    <property type="entry name" value="SDR_c"/>
    <property type="match status" value="1"/>
</dbReference>
<gene>
    <name evidence="4" type="ORF">CSUB01_11548</name>
</gene>
<dbReference type="EMBL" id="JMSE01001538">
    <property type="protein sequence ID" value="KDN60244.1"/>
    <property type="molecule type" value="Genomic_DNA"/>
</dbReference>
<dbReference type="InterPro" id="IPR002347">
    <property type="entry name" value="SDR_fam"/>
</dbReference>
<sequence length="337" mass="36373">MAFRLQSRLRFTRRRLGAVYESRSPKEPGIAGPGGNSPFGLLSPAYPENAARFCIPCYETQLYNFTNEMAPSLKAASLFAVKDWVIVVYAQALAANGAKVYITGRRREVLEQSARVHGSAPEVGASGGQIIPLVMDVTSKDSIKGAVDRITESDGYVNVSMFDQSIDLWQRAFLVNATSVYFVTAAFLPLLAKSVSSPTGKMGSVINTTSNSGQLRMSEGSQLAYNVSKAASVQVTRQLAFDFSHENIKIRVNGIAPGWWPSEMTTGASDNNNESTPQEDSAFQKEMLNIGARVPPGRMGKAEELASGLLMLATNDYIWGMNLVIDGGILQSVAGNI</sequence>
<dbReference type="InterPro" id="IPR036291">
    <property type="entry name" value="NAD(P)-bd_dom_sf"/>
</dbReference>
<evidence type="ECO:0000256" key="2">
    <source>
        <dbReference type="ARBA" id="ARBA00022857"/>
    </source>
</evidence>
<evidence type="ECO:0000313" key="5">
    <source>
        <dbReference type="Proteomes" id="UP000027238"/>
    </source>
</evidence>
<keyword evidence="2" id="KW-0521">NADP</keyword>
<name>A0A066WXW0_COLSU</name>
<dbReference type="InterPro" id="IPR020904">
    <property type="entry name" value="Sc_DH/Rdtase_CS"/>
</dbReference>
<dbReference type="OrthoDB" id="2898618at2759"/>
<organism evidence="4 5">
    <name type="scientific">Colletotrichum sublineola</name>
    <name type="common">Sorghum anthracnose fungus</name>
    <dbReference type="NCBI Taxonomy" id="1173701"/>
    <lineage>
        <taxon>Eukaryota</taxon>
        <taxon>Fungi</taxon>
        <taxon>Dikarya</taxon>
        <taxon>Ascomycota</taxon>
        <taxon>Pezizomycotina</taxon>
        <taxon>Sordariomycetes</taxon>
        <taxon>Hypocreomycetidae</taxon>
        <taxon>Glomerellales</taxon>
        <taxon>Glomerellaceae</taxon>
        <taxon>Colletotrichum</taxon>
        <taxon>Colletotrichum graminicola species complex</taxon>
    </lineage>
</organism>
<dbReference type="AlphaFoldDB" id="A0A066WXW0"/>
<dbReference type="STRING" id="1173701.A0A066WXW0"/>
<accession>A0A066WXW0</accession>
<keyword evidence="3" id="KW-0560">Oxidoreductase</keyword>
<dbReference type="PROSITE" id="PS00061">
    <property type="entry name" value="ADH_SHORT"/>
    <property type="match status" value="1"/>
</dbReference>
<dbReference type="Proteomes" id="UP000027238">
    <property type="component" value="Unassembled WGS sequence"/>
</dbReference>
<dbReference type="PANTHER" id="PTHR43618">
    <property type="entry name" value="7-ALPHA-HYDROXYSTEROID DEHYDROGENASE"/>
    <property type="match status" value="1"/>
</dbReference>
<dbReference type="GO" id="GO:0016491">
    <property type="term" value="F:oxidoreductase activity"/>
    <property type="evidence" value="ECO:0007669"/>
    <property type="project" value="UniProtKB-KW"/>
</dbReference>
<protein>
    <submittedName>
        <fullName evidence="4">Putative short chain dehydrogenase/reductase</fullName>
    </submittedName>
</protein>
<comment type="similarity">
    <text evidence="1">Belongs to the short-chain dehydrogenases/reductases (SDR) family.</text>
</comment>
<dbReference type="PRINTS" id="PR00081">
    <property type="entry name" value="GDHRDH"/>
</dbReference>
<evidence type="ECO:0000256" key="3">
    <source>
        <dbReference type="ARBA" id="ARBA00023002"/>
    </source>
</evidence>
<dbReference type="eggNOG" id="KOG0725">
    <property type="taxonomic scope" value="Eukaryota"/>
</dbReference>
<dbReference type="PANTHER" id="PTHR43618:SF4">
    <property type="entry name" value="SHORT CHAIN DEHYDROGENASE_REDUCTASE FAMILY (AFU_ORTHOLOGUE AFUA_7G04540)"/>
    <property type="match status" value="1"/>
</dbReference>
<dbReference type="Gene3D" id="3.40.50.720">
    <property type="entry name" value="NAD(P)-binding Rossmann-like Domain"/>
    <property type="match status" value="1"/>
</dbReference>
<comment type="caution">
    <text evidence="4">The sequence shown here is derived from an EMBL/GenBank/DDBJ whole genome shotgun (WGS) entry which is preliminary data.</text>
</comment>
<proteinExistence type="inferred from homology"/>
<reference evidence="5" key="1">
    <citation type="journal article" date="2014" name="Genome Announc.">
        <title>Draft genome sequence of Colletotrichum sublineola, a destructive pathogen of cultivated sorghum.</title>
        <authorList>
            <person name="Baroncelli R."/>
            <person name="Sanz-Martin J.M."/>
            <person name="Rech G.E."/>
            <person name="Sukno S.A."/>
            <person name="Thon M.R."/>
        </authorList>
    </citation>
    <scope>NUCLEOTIDE SEQUENCE [LARGE SCALE GENOMIC DNA]</scope>
    <source>
        <strain evidence="5">TX430BB</strain>
    </source>
</reference>
<keyword evidence="5" id="KW-1185">Reference proteome</keyword>
<dbReference type="SUPFAM" id="SSF51735">
    <property type="entry name" value="NAD(P)-binding Rossmann-fold domains"/>
    <property type="match status" value="1"/>
</dbReference>
<dbReference type="InterPro" id="IPR052178">
    <property type="entry name" value="Sec_Metab_Biosynth_SDR"/>
</dbReference>